<evidence type="ECO:0000313" key="1">
    <source>
        <dbReference type="EMBL" id="KAF6820016.1"/>
    </source>
</evidence>
<gene>
    <name evidence="1" type="ORF">CSOJ01_01084</name>
</gene>
<accession>A0A8H6JWJ9</accession>
<dbReference type="GO" id="GO:0030246">
    <property type="term" value="F:carbohydrate binding"/>
    <property type="evidence" value="ECO:0007669"/>
    <property type="project" value="UniProtKB-KW"/>
</dbReference>
<keyword evidence="2" id="KW-1185">Reference proteome</keyword>
<sequence>MDEPHMLHFHRLPMASVPILTIRTWHYLPVNNTHGSLLLFDSDRSFVNERTALHEISHTLGVGQTTAFDSMCSFGNWKTALPMLKSWDGDDAKISCGSHFWPYGLNYDNEWSETTADRHVQIINAMIADGM</sequence>
<keyword evidence="1" id="KW-0430">Lectin</keyword>
<dbReference type="EMBL" id="WIGN01000007">
    <property type="protein sequence ID" value="KAF6820016.1"/>
    <property type="molecule type" value="Genomic_DNA"/>
</dbReference>
<organism evidence="1 2">
    <name type="scientific">Colletotrichum sojae</name>
    <dbReference type="NCBI Taxonomy" id="2175907"/>
    <lineage>
        <taxon>Eukaryota</taxon>
        <taxon>Fungi</taxon>
        <taxon>Dikarya</taxon>
        <taxon>Ascomycota</taxon>
        <taxon>Pezizomycotina</taxon>
        <taxon>Sordariomycetes</taxon>
        <taxon>Hypocreomycetidae</taxon>
        <taxon>Glomerellales</taxon>
        <taxon>Glomerellaceae</taxon>
        <taxon>Colletotrichum</taxon>
        <taxon>Colletotrichum orchidearum species complex</taxon>
    </lineage>
</organism>
<comment type="caution">
    <text evidence="1">The sequence shown here is derived from an EMBL/GenBank/DDBJ whole genome shotgun (WGS) entry which is preliminary data.</text>
</comment>
<reference evidence="1 2" key="1">
    <citation type="journal article" date="2020" name="Phytopathology">
        <title>Genome Sequence Resources of Colletotrichum truncatum, C. plurivorum, C. musicola, and C. sojae: Four Species Pathogenic to Soybean (Glycine max).</title>
        <authorList>
            <person name="Rogerio F."/>
            <person name="Boufleur T.R."/>
            <person name="Ciampi-Guillardi M."/>
            <person name="Sukno S.A."/>
            <person name="Thon M.R."/>
            <person name="Massola Junior N.S."/>
            <person name="Baroncelli R."/>
        </authorList>
    </citation>
    <scope>NUCLEOTIDE SEQUENCE [LARGE SCALE GENOMIC DNA]</scope>
    <source>
        <strain evidence="1 2">LFN0009</strain>
    </source>
</reference>
<proteinExistence type="predicted"/>
<protein>
    <submittedName>
        <fullName evidence="1">Ricin B lectin</fullName>
    </submittedName>
</protein>
<dbReference type="Proteomes" id="UP000652219">
    <property type="component" value="Unassembled WGS sequence"/>
</dbReference>
<name>A0A8H6JWJ9_9PEZI</name>
<evidence type="ECO:0000313" key="2">
    <source>
        <dbReference type="Proteomes" id="UP000652219"/>
    </source>
</evidence>
<dbReference type="AlphaFoldDB" id="A0A8H6JWJ9"/>